<keyword evidence="1" id="KW-0812">Transmembrane</keyword>
<dbReference type="EMBL" id="LBHU01000002">
    <property type="protein sequence ID" value="KLI63638.1"/>
    <property type="molecule type" value="Genomic_DNA"/>
</dbReference>
<dbReference type="AlphaFoldDB" id="A0A0H0XM01"/>
<dbReference type="PATRIC" id="fig|874156.12.peg.1606"/>
<gene>
    <name evidence="2" type="ORF">AAV99_07810</name>
</gene>
<keyword evidence="3" id="KW-1185">Reference proteome</keyword>
<keyword evidence="1" id="KW-0472">Membrane</keyword>
<keyword evidence="1" id="KW-1133">Transmembrane helix</keyword>
<comment type="caution">
    <text evidence="2">The sequence shown here is derived from an EMBL/GenBank/DDBJ whole genome shotgun (WGS) entry which is preliminary data.</text>
</comment>
<dbReference type="STRING" id="874156.GCA_001021555_01756"/>
<feature type="transmembrane region" description="Helical" evidence="1">
    <location>
        <begin position="38"/>
        <end position="57"/>
    </location>
</feature>
<protein>
    <submittedName>
        <fullName evidence="2">Uncharacterized protein</fullName>
    </submittedName>
</protein>
<dbReference type="Proteomes" id="UP000053455">
    <property type="component" value="Unassembled WGS sequence"/>
</dbReference>
<evidence type="ECO:0000313" key="2">
    <source>
        <dbReference type="EMBL" id="KLI63638.1"/>
    </source>
</evidence>
<feature type="transmembrane region" description="Helical" evidence="1">
    <location>
        <begin position="12"/>
        <end position="32"/>
    </location>
</feature>
<name>A0A0H0XM01_9SPHN</name>
<sequence>MTFSPARAGIFFLFGLPIGFILSALGFAIGGLEITAPAIAPFAGGIAVLIAIAAGLWKPAK</sequence>
<proteinExistence type="predicted"/>
<accession>A0A0H0XM01</accession>
<organism evidence="2 3">
    <name type="scientific">Aurantiacibacter marinus</name>
    <dbReference type="NCBI Taxonomy" id="874156"/>
    <lineage>
        <taxon>Bacteria</taxon>
        <taxon>Pseudomonadati</taxon>
        <taxon>Pseudomonadota</taxon>
        <taxon>Alphaproteobacteria</taxon>
        <taxon>Sphingomonadales</taxon>
        <taxon>Erythrobacteraceae</taxon>
        <taxon>Aurantiacibacter</taxon>
    </lineage>
</organism>
<dbReference type="RefSeq" id="WP_047093451.1">
    <property type="nucleotide sequence ID" value="NZ_LBHU01000002.1"/>
</dbReference>
<reference evidence="2 3" key="1">
    <citation type="submission" date="2015-04" db="EMBL/GenBank/DDBJ databases">
        <title>The draft genome sequence of Erythrobacter marinus HWDM-33.</title>
        <authorList>
            <person name="Zhuang L."/>
            <person name="Liu Y."/>
            <person name="Shao Z."/>
        </authorList>
    </citation>
    <scope>NUCLEOTIDE SEQUENCE [LARGE SCALE GENOMIC DNA]</scope>
    <source>
        <strain evidence="2 3">HWDM-33</strain>
    </source>
</reference>
<evidence type="ECO:0000313" key="3">
    <source>
        <dbReference type="Proteomes" id="UP000053455"/>
    </source>
</evidence>
<evidence type="ECO:0000256" key="1">
    <source>
        <dbReference type="SAM" id="Phobius"/>
    </source>
</evidence>